<dbReference type="PANTHER" id="PTHR38761:SF1">
    <property type="entry name" value="GLUTAMATE--CYSTEINE LIGASE"/>
    <property type="match status" value="1"/>
</dbReference>
<evidence type="ECO:0000256" key="8">
    <source>
        <dbReference type="HAMAP-Rule" id="MF_00578"/>
    </source>
</evidence>
<dbReference type="Pfam" id="PF04262">
    <property type="entry name" value="Glu_cys_ligase"/>
    <property type="match status" value="1"/>
</dbReference>
<name>A0ABV7CN23_9GAMM</name>
<dbReference type="EC" id="6.3.2.2" evidence="8"/>
<protein>
    <recommendedName>
        <fullName evidence="8">Glutamate--cysteine ligase</fullName>
        <ecNumber evidence="8">6.3.2.2</ecNumber>
    </recommendedName>
    <alternativeName>
        <fullName evidence="8">Gamma-ECS</fullName>
        <shortName evidence="8">GCS</shortName>
    </alternativeName>
    <alternativeName>
        <fullName evidence="8">Gamma-glutamylcysteine synthetase</fullName>
    </alternativeName>
</protein>
<dbReference type="InterPro" id="IPR006334">
    <property type="entry name" value="Glut_cys_ligase"/>
</dbReference>
<keyword evidence="3 8" id="KW-0436">Ligase</keyword>
<keyword evidence="5 8" id="KW-0547">Nucleotide-binding</keyword>
<comment type="catalytic activity">
    <reaction evidence="7 8 9">
        <text>L-cysteine + L-glutamate + ATP = gamma-L-glutamyl-L-cysteine + ADP + phosphate + H(+)</text>
        <dbReference type="Rhea" id="RHEA:13285"/>
        <dbReference type="ChEBI" id="CHEBI:15378"/>
        <dbReference type="ChEBI" id="CHEBI:29985"/>
        <dbReference type="ChEBI" id="CHEBI:30616"/>
        <dbReference type="ChEBI" id="CHEBI:35235"/>
        <dbReference type="ChEBI" id="CHEBI:43474"/>
        <dbReference type="ChEBI" id="CHEBI:58173"/>
        <dbReference type="ChEBI" id="CHEBI:456216"/>
        <dbReference type="EC" id="6.3.2.2"/>
    </reaction>
</comment>
<accession>A0ABV7CN23</accession>
<evidence type="ECO:0000313" key="12">
    <source>
        <dbReference type="Proteomes" id="UP001595453"/>
    </source>
</evidence>
<comment type="similarity">
    <text evidence="2 8">Belongs to the glutamate--cysteine ligase type 1 family. Type 1 subfamily.</text>
</comment>
<dbReference type="SUPFAM" id="SSF55931">
    <property type="entry name" value="Glutamine synthetase/guanido kinase"/>
    <property type="match status" value="1"/>
</dbReference>
<evidence type="ECO:0000256" key="5">
    <source>
        <dbReference type="ARBA" id="ARBA00022741"/>
    </source>
</evidence>
<evidence type="ECO:0000313" key="11">
    <source>
        <dbReference type="EMBL" id="MFC3034064.1"/>
    </source>
</evidence>
<keyword evidence="6 8" id="KW-0067">ATP-binding</keyword>
<reference evidence="12" key="1">
    <citation type="journal article" date="2019" name="Int. J. Syst. Evol. Microbiol.">
        <title>The Global Catalogue of Microorganisms (GCM) 10K type strain sequencing project: providing services to taxonomists for standard genome sequencing and annotation.</title>
        <authorList>
            <consortium name="The Broad Institute Genomics Platform"/>
            <consortium name="The Broad Institute Genome Sequencing Center for Infectious Disease"/>
            <person name="Wu L."/>
            <person name="Ma J."/>
        </authorList>
    </citation>
    <scope>NUCLEOTIDE SEQUENCE [LARGE SCALE GENOMIC DNA]</scope>
    <source>
        <strain evidence="12">KCTC 42730</strain>
    </source>
</reference>
<evidence type="ECO:0000256" key="3">
    <source>
        <dbReference type="ARBA" id="ARBA00022598"/>
    </source>
</evidence>
<evidence type="ECO:0000259" key="10">
    <source>
        <dbReference type="Pfam" id="PF04262"/>
    </source>
</evidence>
<evidence type="ECO:0000256" key="4">
    <source>
        <dbReference type="ARBA" id="ARBA00022684"/>
    </source>
</evidence>
<evidence type="ECO:0000256" key="9">
    <source>
        <dbReference type="RuleBase" id="RU004391"/>
    </source>
</evidence>
<organism evidence="11 12">
    <name type="scientific">Pseudoalteromonas fenneropenaei</name>
    <dbReference type="NCBI Taxonomy" id="1737459"/>
    <lineage>
        <taxon>Bacteria</taxon>
        <taxon>Pseudomonadati</taxon>
        <taxon>Pseudomonadota</taxon>
        <taxon>Gammaproteobacteria</taxon>
        <taxon>Alteromonadales</taxon>
        <taxon>Pseudoalteromonadaceae</taxon>
        <taxon>Pseudoalteromonas</taxon>
    </lineage>
</organism>
<dbReference type="Proteomes" id="UP001595453">
    <property type="component" value="Unassembled WGS sequence"/>
</dbReference>
<evidence type="ECO:0000256" key="6">
    <source>
        <dbReference type="ARBA" id="ARBA00022840"/>
    </source>
</evidence>
<dbReference type="Gene3D" id="3.30.590.20">
    <property type="match status" value="1"/>
</dbReference>
<dbReference type="HAMAP" id="MF_00578">
    <property type="entry name" value="Glu_cys_ligase"/>
    <property type="match status" value="1"/>
</dbReference>
<dbReference type="NCBIfam" id="TIGR01434">
    <property type="entry name" value="glu_cys_ligase"/>
    <property type="match status" value="1"/>
</dbReference>
<dbReference type="InterPro" id="IPR007370">
    <property type="entry name" value="Glu_cys_ligase"/>
</dbReference>
<evidence type="ECO:0000256" key="7">
    <source>
        <dbReference type="ARBA" id="ARBA00048819"/>
    </source>
</evidence>
<evidence type="ECO:0000256" key="2">
    <source>
        <dbReference type="ARBA" id="ARBA00008772"/>
    </source>
</evidence>
<dbReference type="RefSeq" id="WP_377126633.1">
    <property type="nucleotide sequence ID" value="NZ_JBHRSD010000029.1"/>
</dbReference>
<keyword evidence="12" id="KW-1185">Reference proteome</keyword>
<feature type="domain" description="Glutamate--cysteine ligase" evidence="10">
    <location>
        <begin position="10"/>
        <end position="384"/>
    </location>
</feature>
<dbReference type="EMBL" id="JBHRSD010000029">
    <property type="protein sequence ID" value="MFC3034064.1"/>
    <property type="molecule type" value="Genomic_DNA"/>
</dbReference>
<comment type="caution">
    <text evidence="11">The sequence shown here is derived from an EMBL/GenBank/DDBJ whole genome shotgun (WGS) entry which is preliminary data.</text>
</comment>
<comment type="pathway">
    <text evidence="1 8 9">Sulfur metabolism; glutathione biosynthesis; glutathione from L-cysteine and L-glutamate: step 1/2.</text>
</comment>
<evidence type="ECO:0000256" key="1">
    <source>
        <dbReference type="ARBA" id="ARBA00005006"/>
    </source>
</evidence>
<proteinExistence type="inferred from homology"/>
<dbReference type="InterPro" id="IPR014746">
    <property type="entry name" value="Gln_synth/guanido_kin_cat_dom"/>
</dbReference>
<dbReference type="PANTHER" id="PTHR38761">
    <property type="entry name" value="GLUTAMATE--CYSTEINE LIGASE"/>
    <property type="match status" value="1"/>
</dbReference>
<gene>
    <name evidence="8 11" type="primary">gshA</name>
    <name evidence="11" type="ORF">ACFOEE_16285</name>
</gene>
<keyword evidence="4 8" id="KW-0317">Glutathione biosynthesis</keyword>
<sequence>MITTTLSEALQALNAPQFKGALAGIKRGIEREALRINHNGRLAQTGHPEGAGHALTHPHITTDYSESLLEFITPVSENAEETLAQLSDLQKFTLAQMQGERLWPMSMPCFIESQDDIALAQFGSSNIGRMKTLYRQGLKSRYGSMMQAIAGVHFNMSFSDKLWQALYQLDNQQGELQSFISERYLGLIRNFKRELWLISYLFGASPALCHSFLQGRQTNLPFKHLGKGTLYLEQGTALRLGNLGYTNSAQSSLRVTYNSLCDYVKGLQTAIRSPSDIYADIPDYRASQPLQLNSNILQIENEFYSPIRPKRNTKKGETPTQALARGGIEYIEVRALDVNPFTATGISLEQIYFLDVFLTYCLLKASPEMSWDAQQWSQSNLQKVVNEGRDPQLMLTRCGGQPVAMRDWATQIFVDLTIVAEALDAAYGSTVYGETIATMAKWVAQPELTYSGRLVAKLVTEQSDSGTLALRLAEQYALQHHNDDYKVYNEQGLKEWAQQSFAKAKEIEASDTVSFTEFLTEYFAKA</sequence>
<dbReference type="GO" id="GO:0004357">
    <property type="term" value="F:glutamate-cysteine ligase activity"/>
    <property type="evidence" value="ECO:0007669"/>
    <property type="project" value="UniProtKB-EC"/>
</dbReference>